<dbReference type="Proteomes" id="UP001255917">
    <property type="component" value="Unassembled WGS sequence"/>
</dbReference>
<accession>A0ABU3NES7</accession>
<gene>
    <name evidence="3" type="ORF">RSO68_09410</name>
</gene>
<dbReference type="RefSeq" id="WP_315586413.1">
    <property type="nucleotide sequence ID" value="NZ_JAVXUR010000003.1"/>
</dbReference>
<protein>
    <recommendedName>
        <fullName evidence="5">Beta-lactamase</fullName>
    </recommendedName>
</protein>
<evidence type="ECO:0000313" key="4">
    <source>
        <dbReference type="Proteomes" id="UP001255917"/>
    </source>
</evidence>
<keyword evidence="2" id="KW-0812">Transmembrane</keyword>
<sequence length="138" mass="14776">MPTSHQHTATTLETSSRTGSSRTQKSRAARSLIISVAVITGVLVSAVALAEDATRRDVDGQAFNRQGGTQVEALSLETLAEIRGRYARESVSAIDEGLGVILWDEGRAVRKGGGSDTNRRHEASGHRNHQSQTVRVGQ</sequence>
<evidence type="ECO:0000256" key="2">
    <source>
        <dbReference type="SAM" id="Phobius"/>
    </source>
</evidence>
<proteinExistence type="predicted"/>
<evidence type="ECO:0000313" key="3">
    <source>
        <dbReference type="EMBL" id="MDT8879689.1"/>
    </source>
</evidence>
<organism evidence="3 4">
    <name type="scientific">Halomonas saccharevitans</name>
    <dbReference type="NCBI Taxonomy" id="416872"/>
    <lineage>
        <taxon>Bacteria</taxon>
        <taxon>Pseudomonadati</taxon>
        <taxon>Pseudomonadota</taxon>
        <taxon>Gammaproteobacteria</taxon>
        <taxon>Oceanospirillales</taxon>
        <taxon>Halomonadaceae</taxon>
        <taxon>Halomonas</taxon>
    </lineage>
</organism>
<feature type="region of interest" description="Disordered" evidence="1">
    <location>
        <begin position="1"/>
        <end position="26"/>
    </location>
</feature>
<dbReference type="EMBL" id="JAVXUR010000003">
    <property type="protein sequence ID" value="MDT8879689.1"/>
    <property type="molecule type" value="Genomic_DNA"/>
</dbReference>
<keyword evidence="2" id="KW-0472">Membrane</keyword>
<evidence type="ECO:0008006" key="5">
    <source>
        <dbReference type="Google" id="ProtNLM"/>
    </source>
</evidence>
<name>A0ABU3NES7_9GAMM</name>
<keyword evidence="4" id="KW-1185">Reference proteome</keyword>
<feature type="compositionally biased region" description="Polar residues" evidence="1">
    <location>
        <begin position="1"/>
        <end position="23"/>
    </location>
</feature>
<feature type="transmembrane region" description="Helical" evidence="2">
    <location>
        <begin position="32"/>
        <end position="50"/>
    </location>
</feature>
<feature type="region of interest" description="Disordered" evidence="1">
    <location>
        <begin position="109"/>
        <end position="138"/>
    </location>
</feature>
<keyword evidence="2" id="KW-1133">Transmembrane helix</keyword>
<comment type="caution">
    <text evidence="3">The sequence shown here is derived from an EMBL/GenBank/DDBJ whole genome shotgun (WGS) entry which is preliminary data.</text>
</comment>
<evidence type="ECO:0000256" key="1">
    <source>
        <dbReference type="SAM" id="MobiDB-lite"/>
    </source>
</evidence>
<reference evidence="4" key="1">
    <citation type="submission" date="2023-07" db="EMBL/GenBank/DDBJ databases">
        <title>Substrates and metabolic shifts associated with increased methane emissions in unrestored hypersaline salterns.</title>
        <authorList>
            <person name="Bueno De Mesquita C.P."/>
            <person name="Tringe S.G."/>
        </authorList>
    </citation>
    <scope>NUCLEOTIDE SEQUENCE [LARGE SCALE GENOMIC DNA]</scope>
    <source>
        <strain evidence="4">I4</strain>
    </source>
</reference>